<evidence type="ECO:0000256" key="5">
    <source>
        <dbReference type="ARBA" id="ARBA00023136"/>
    </source>
</evidence>
<dbReference type="EMBL" id="JAMWYS010000024">
    <property type="protein sequence ID" value="MCO4292446.1"/>
    <property type="molecule type" value="Genomic_DNA"/>
</dbReference>
<accession>A0A9X2F1E7</accession>
<comment type="caution">
    <text evidence="10">The sequence shown here is derived from an EMBL/GenBank/DDBJ whole genome shotgun (WGS) entry which is preliminary data.</text>
</comment>
<evidence type="ECO:0000256" key="3">
    <source>
        <dbReference type="ARBA" id="ARBA00022452"/>
    </source>
</evidence>
<dbReference type="Gene3D" id="2.60.40.1120">
    <property type="entry name" value="Carboxypeptidase-like, regulatory domain"/>
    <property type="match status" value="1"/>
</dbReference>
<dbReference type="InterPro" id="IPR039426">
    <property type="entry name" value="TonB-dep_rcpt-like"/>
</dbReference>
<dbReference type="Gene3D" id="2.40.170.20">
    <property type="entry name" value="TonB-dependent receptor, beta-barrel domain"/>
    <property type="match status" value="1"/>
</dbReference>
<evidence type="ECO:0000256" key="4">
    <source>
        <dbReference type="ARBA" id="ARBA00022692"/>
    </source>
</evidence>
<dbReference type="Proteomes" id="UP001155182">
    <property type="component" value="Unassembled WGS sequence"/>
</dbReference>
<dbReference type="AlphaFoldDB" id="A0A9X2F1E7"/>
<protein>
    <submittedName>
        <fullName evidence="10">SusC/RagA family TonB-linked outer membrane protein</fullName>
    </submittedName>
</protein>
<proteinExistence type="inferred from homology"/>
<keyword evidence="6 7" id="KW-0998">Cell outer membrane</keyword>
<feature type="signal peptide" evidence="8">
    <location>
        <begin position="1"/>
        <end position="24"/>
    </location>
</feature>
<dbReference type="NCBIfam" id="TIGR04056">
    <property type="entry name" value="OMP_RagA_SusC"/>
    <property type="match status" value="1"/>
</dbReference>
<dbReference type="GO" id="GO:0009279">
    <property type="term" value="C:cell outer membrane"/>
    <property type="evidence" value="ECO:0007669"/>
    <property type="project" value="UniProtKB-SubCell"/>
</dbReference>
<keyword evidence="4 7" id="KW-0812">Transmembrane</keyword>
<feature type="domain" description="TonB-dependent receptor plug" evidence="9">
    <location>
        <begin position="248"/>
        <end position="367"/>
    </location>
</feature>
<reference evidence="10" key="1">
    <citation type="submission" date="2022-06" db="EMBL/GenBank/DDBJ databases">
        <title>Solitalea sp. MAHUQ-68 isolated from rhizospheric soil.</title>
        <authorList>
            <person name="Huq M.A."/>
        </authorList>
    </citation>
    <scope>NUCLEOTIDE SEQUENCE</scope>
    <source>
        <strain evidence="10">MAHUQ-68</strain>
    </source>
</reference>
<keyword evidence="2 7" id="KW-0813">Transport</keyword>
<dbReference type="InterPro" id="IPR037066">
    <property type="entry name" value="Plug_dom_sf"/>
</dbReference>
<organism evidence="10 11">
    <name type="scientific">Solitalea agri</name>
    <dbReference type="NCBI Taxonomy" id="2953739"/>
    <lineage>
        <taxon>Bacteria</taxon>
        <taxon>Pseudomonadati</taxon>
        <taxon>Bacteroidota</taxon>
        <taxon>Sphingobacteriia</taxon>
        <taxon>Sphingobacteriales</taxon>
        <taxon>Sphingobacteriaceae</taxon>
        <taxon>Solitalea</taxon>
    </lineage>
</organism>
<dbReference type="InterPro" id="IPR036942">
    <property type="entry name" value="Beta-barrel_TonB_sf"/>
</dbReference>
<comment type="similarity">
    <text evidence="7">Belongs to the TonB-dependent receptor family.</text>
</comment>
<dbReference type="RefSeq" id="WP_252586853.1">
    <property type="nucleotide sequence ID" value="NZ_JAMWYS010000024.1"/>
</dbReference>
<keyword evidence="3 7" id="KW-1134">Transmembrane beta strand</keyword>
<evidence type="ECO:0000256" key="2">
    <source>
        <dbReference type="ARBA" id="ARBA00022448"/>
    </source>
</evidence>
<keyword evidence="11" id="KW-1185">Reference proteome</keyword>
<comment type="subcellular location">
    <subcellularLocation>
        <location evidence="1 7">Cell outer membrane</location>
        <topology evidence="1 7">Multi-pass membrane protein</topology>
    </subcellularLocation>
</comment>
<gene>
    <name evidence="10" type="ORF">NF867_06205</name>
</gene>
<dbReference type="Pfam" id="PF07715">
    <property type="entry name" value="Plug"/>
    <property type="match status" value="1"/>
</dbReference>
<dbReference type="Gene3D" id="2.170.130.10">
    <property type="entry name" value="TonB-dependent receptor, plug domain"/>
    <property type="match status" value="1"/>
</dbReference>
<sequence>MKKHLQTVLIGLLSAGLLHTEVYAQAYTDINRTESDHDTEVVTIGKSRIALEDAFRIIKSNYNINLIYEGGITTQKFVDFSPKMLKEKKPETVLNNLLFPFNLGFVKIDSQNYSIFKRMENTAEREPTVVKHEVSLLQIGTVSNIDANSAARVAKGKVLEANSGQPLPGVSVSIKGSSIGTSTDAEGKFQLQLTDDVTVLVFRMIGFKEREITVSASNMDKLVVLMTEDAQALKEVVVTGNIVRNKDSFTGATATFKGVELRSLGSQNLVQSLKTLDPAFKVIDNNLSGSNPNSQAQIEIRGKTSTPNASLVDEYNTDPNLPLFILDGFPVTLTIVQDLDMNRIASVTILKDAASTAIYGAKASNGVVVVETVKPKEGQLRVSYAVNSEIKTADLSDYNLMNASEKLEFERLSGRYKNLPNDPSYVNQLRLDSLYNARLINVQRGVNSYWLSEPLQQGYSLRNYLYAEGGTNELQYGVGVSYKKENGVMIGSGRDTWGANINLNYKKNKFLISNQLSVTGFNASESTYGSFSAFANANPYYPKYNADGSIQKYLSFVSDNKDKPVVNPLYNALQNNIDTKDNLDLNNKLQLVWTLAQGFDVKAGMQLVKANQEAILFVPADNSRFDKLSVFEKGAYTNTQLQTFSATANLRLSYNKTFNNKHVVYFDAATEIEQNERDALTSTAVGFPYGSNGNPAFAYSFTPNSTYNTYLSDYRRNNILVSGNYSFNNRYFVDASYRLDGSTAFGSDNLYSPFWSTGIGWNLKNESFMQSLTWLDRFRVTAVLGLTGNQSFGSFASVSTYNVLTTPNVFGSGYELEALGNSELEWQNTKEKSINTDISFFNQRLTLLGSVYQKYTDPLIIVTDLPSSTGIVSYPMNVGHLDTRGIEATVRFSPIYDLQKRIVWTIALNGSVVDSKYGGFSNKLAALNDKAEANSQSISRALERYIDGYSPNDIWAVRSAGIDPITGHEVFIKKDGSTTFDYDPNDVVKVGNTRPKLEGVISTTFAYKAFSMGVYLRYRVGGDYFNTALYNKVENITWDAIERNQDRRALYDRWQNVGDMSSYAGIYIVNTTGNAATPMSSRFVQRENTLTGESINFGYSFPNSKWLKPMGISNLRLNATANDIFRLSTIKAERGTEYPFARTVSFSLNASF</sequence>
<dbReference type="InterPro" id="IPR012910">
    <property type="entry name" value="Plug_dom"/>
</dbReference>
<dbReference type="SUPFAM" id="SSF56935">
    <property type="entry name" value="Porins"/>
    <property type="match status" value="1"/>
</dbReference>
<evidence type="ECO:0000259" key="9">
    <source>
        <dbReference type="Pfam" id="PF07715"/>
    </source>
</evidence>
<dbReference type="PROSITE" id="PS52016">
    <property type="entry name" value="TONB_DEPENDENT_REC_3"/>
    <property type="match status" value="1"/>
</dbReference>
<keyword evidence="8" id="KW-0732">Signal</keyword>
<dbReference type="SUPFAM" id="SSF49464">
    <property type="entry name" value="Carboxypeptidase regulatory domain-like"/>
    <property type="match status" value="1"/>
</dbReference>
<evidence type="ECO:0000256" key="7">
    <source>
        <dbReference type="PROSITE-ProRule" id="PRU01360"/>
    </source>
</evidence>
<evidence type="ECO:0000256" key="8">
    <source>
        <dbReference type="SAM" id="SignalP"/>
    </source>
</evidence>
<evidence type="ECO:0000313" key="11">
    <source>
        <dbReference type="Proteomes" id="UP001155182"/>
    </source>
</evidence>
<evidence type="ECO:0000256" key="6">
    <source>
        <dbReference type="ARBA" id="ARBA00023237"/>
    </source>
</evidence>
<dbReference type="InterPro" id="IPR023997">
    <property type="entry name" value="TonB-dep_OMP_SusC/RagA_CS"/>
</dbReference>
<dbReference type="InterPro" id="IPR023996">
    <property type="entry name" value="TonB-dep_OMP_SusC/RagA"/>
</dbReference>
<dbReference type="NCBIfam" id="TIGR04057">
    <property type="entry name" value="SusC_RagA_signa"/>
    <property type="match status" value="1"/>
</dbReference>
<name>A0A9X2F1E7_9SPHI</name>
<dbReference type="Pfam" id="PF13715">
    <property type="entry name" value="CarbopepD_reg_2"/>
    <property type="match status" value="1"/>
</dbReference>
<dbReference type="InterPro" id="IPR008969">
    <property type="entry name" value="CarboxyPept-like_regulatory"/>
</dbReference>
<keyword evidence="5 7" id="KW-0472">Membrane</keyword>
<evidence type="ECO:0000313" key="10">
    <source>
        <dbReference type="EMBL" id="MCO4292446.1"/>
    </source>
</evidence>
<feature type="chain" id="PRO_5040955410" evidence="8">
    <location>
        <begin position="25"/>
        <end position="1152"/>
    </location>
</feature>
<evidence type="ECO:0000256" key="1">
    <source>
        <dbReference type="ARBA" id="ARBA00004571"/>
    </source>
</evidence>